<reference evidence="1" key="1">
    <citation type="submission" date="2024-02" db="EMBL/GenBank/DDBJ databases">
        <authorList>
            <consortium name="ELIXIR-Norway"/>
            <consortium name="Elixir Norway"/>
        </authorList>
    </citation>
    <scope>NUCLEOTIDE SEQUENCE</scope>
</reference>
<name>A0ABP0V197_9BRYO</name>
<proteinExistence type="predicted"/>
<organism evidence="1 2">
    <name type="scientific">Sphagnum troendelagicum</name>
    <dbReference type="NCBI Taxonomy" id="128251"/>
    <lineage>
        <taxon>Eukaryota</taxon>
        <taxon>Viridiplantae</taxon>
        <taxon>Streptophyta</taxon>
        <taxon>Embryophyta</taxon>
        <taxon>Bryophyta</taxon>
        <taxon>Sphagnophytina</taxon>
        <taxon>Sphagnopsida</taxon>
        <taxon>Sphagnales</taxon>
        <taxon>Sphagnaceae</taxon>
        <taxon>Sphagnum</taxon>
    </lineage>
</organism>
<dbReference type="EMBL" id="OZ019900">
    <property type="protein sequence ID" value="CAK9234772.1"/>
    <property type="molecule type" value="Genomic_DNA"/>
</dbReference>
<protein>
    <submittedName>
        <fullName evidence="1">Uncharacterized protein</fullName>
    </submittedName>
</protein>
<keyword evidence="2" id="KW-1185">Reference proteome</keyword>
<gene>
    <name evidence="1" type="ORF">CSSPTR1EN2_LOCUS22384</name>
</gene>
<evidence type="ECO:0000313" key="2">
    <source>
        <dbReference type="Proteomes" id="UP001497512"/>
    </source>
</evidence>
<evidence type="ECO:0000313" key="1">
    <source>
        <dbReference type="EMBL" id="CAK9234772.1"/>
    </source>
</evidence>
<sequence>MRKVNHVRRTNHSVQLVVLKVLTFIKKPTEQLRDVQIRICRNKVMRQQYRIEAAVARFASKEPTHQDSPTCWNSTHEMCANASGKRVILDSIMDQYAADIGHGTPLDLEWHAIDGVSTFLHAPRQVMESFAADHKSMLDLVPMSVSLLLKHCDDSELKLQEIDGKLTTVGMKAKLEKYKSKLVQEPAIIVLYLNPQIPEPTDPTELKLVVDLVRNLLQRCYSTEVSSRKNIE</sequence>
<dbReference type="Proteomes" id="UP001497512">
    <property type="component" value="Chromosome 8"/>
</dbReference>
<accession>A0ABP0V197</accession>